<dbReference type="OrthoDB" id="7001949at2"/>
<dbReference type="SUPFAM" id="SSF159270">
    <property type="entry name" value="YmcC-like"/>
    <property type="match status" value="1"/>
</dbReference>
<gene>
    <name evidence="2" type="ORF">PMA3_08440</name>
</gene>
<reference evidence="2 3" key="1">
    <citation type="journal article" date="2018" name="Syst. Appl. Microbiol.">
        <title>Pseudomonas silesiensis sp. nov. strain A3T isolated from a biological pesticide sewage treatment plant and analysis of the complete genome sequence.</title>
        <authorList>
            <person name="Kaminski M.A."/>
            <person name="Furmanczyk E.M."/>
            <person name="Sobczak A."/>
            <person name="Dziembowski A."/>
            <person name="Lipinski L."/>
        </authorList>
    </citation>
    <scope>NUCLEOTIDE SEQUENCE [LARGE SCALE GENOMIC DNA]</scope>
    <source>
        <strain evidence="2 3">A3</strain>
    </source>
</reference>
<accession>A0A191YQK6</accession>
<dbReference type="AlphaFoldDB" id="A0A191YQK6"/>
<sequence length="219" mass="24436">MKFLRLATLSVASLLVSACNPLMTASLDTLKAAFEGPEPLELTRQQVDATPYYQITIAAPTGEAVMALVRQQDGVGFWMASTRQILMLEDGLAIRSVGFNDNLDGTRFDGESPFKIGLHRIADGLQTRRHVDFTDGYRMGVILTSRFEKKGLETVQILDRDVELLRVDEEIAMDGLDFTARNQYWVDPADGFIMASVQHLTPELPLRIVQVRPNKPVVQ</sequence>
<evidence type="ECO:0000313" key="3">
    <source>
        <dbReference type="Proteomes" id="UP000078354"/>
    </source>
</evidence>
<dbReference type="KEGG" id="psil:PMA3_08440"/>
<dbReference type="STRING" id="1853130.PMA3_08440"/>
<dbReference type="Pfam" id="PF11102">
    <property type="entry name" value="YjbF"/>
    <property type="match status" value="1"/>
</dbReference>
<keyword evidence="3" id="KW-1185">Reference proteome</keyword>
<evidence type="ECO:0000256" key="1">
    <source>
        <dbReference type="SAM" id="SignalP"/>
    </source>
</evidence>
<dbReference type="EMBL" id="CP014870">
    <property type="protein sequence ID" value="ANJ55185.1"/>
    <property type="molecule type" value="Genomic_DNA"/>
</dbReference>
<organism evidence="2 3">
    <name type="scientific">Pseudomonas silesiensis</name>
    <dbReference type="NCBI Taxonomy" id="1853130"/>
    <lineage>
        <taxon>Bacteria</taxon>
        <taxon>Pseudomonadati</taxon>
        <taxon>Pseudomonadota</taxon>
        <taxon>Gammaproteobacteria</taxon>
        <taxon>Pseudomonadales</taxon>
        <taxon>Pseudomonadaceae</taxon>
        <taxon>Pseudomonas</taxon>
    </lineage>
</organism>
<evidence type="ECO:0008006" key="4">
    <source>
        <dbReference type="Google" id="ProtNLM"/>
    </source>
</evidence>
<dbReference type="InterPro" id="IPR021308">
    <property type="entry name" value="GfcB"/>
</dbReference>
<dbReference type="InterPro" id="IPR023373">
    <property type="entry name" value="YmcC_sf"/>
</dbReference>
<evidence type="ECO:0000313" key="2">
    <source>
        <dbReference type="EMBL" id="ANJ55185.1"/>
    </source>
</evidence>
<protein>
    <recommendedName>
        <fullName evidence="4">Lipoprotein GfcB</fullName>
    </recommendedName>
</protein>
<feature type="chain" id="PRO_5008249848" description="Lipoprotein GfcB" evidence="1">
    <location>
        <begin position="25"/>
        <end position="219"/>
    </location>
</feature>
<proteinExistence type="predicted"/>
<dbReference type="RefSeq" id="WP_064676728.1">
    <property type="nucleotide sequence ID" value="NZ_CP014870.1"/>
</dbReference>
<name>A0A191YQK6_9PSED</name>
<keyword evidence="1" id="KW-0732">Signal</keyword>
<dbReference type="PROSITE" id="PS51257">
    <property type="entry name" value="PROKAR_LIPOPROTEIN"/>
    <property type="match status" value="1"/>
</dbReference>
<dbReference type="Proteomes" id="UP000078354">
    <property type="component" value="Chromosome"/>
</dbReference>
<dbReference type="Gene3D" id="2.40.360.10">
    <property type="entry name" value="YmcC-like"/>
    <property type="match status" value="1"/>
</dbReference>
<feature type="signal peptide" evidence="1">
    <location>
        <begin position="1"/>
        <end position="24"/>
    </location>
</feature>